<dbReference type="GO" id="GO:0004143">
    <property type="term" value="F:ATP-dependent diacylglycerol kinase activity"/>
    <property type="evidence" value="ECO:0007669"/>
    <property type="project" value="InterPro"/>
</dbReference>
<dbReference type="STRING" id="572546.Arcpr_1591"/>
<dbReference type="GO" id="GO:0016779">
    <property type="term" value="F:nucleotidyltransferase activity"/>
    <property type="evidence" value="ECO:0007669"/>
    <property type="project" value="UniProtKB-KW"/>
</dbReference>
<reference evidence="2 3" key="1">
    <citation type="journal article" date="2010" name="Stand. Genomic Sci.">
        <title>Complete genome sequence of Archaeoglobus profundus type strain (AV18).</title>
        <authorList>
            <person name="von Jan M."/>
            <person name="Lapidus A."/>
            <person name="Del Rio T.G."/>
            <person name="Copeland A."/>
            <person name="Tice H."/>
            <person name="Cheng J.F."/>
            <person name="Lucas S."/>
            <person name="Chen F."/>
            <person name="Nolan M."/>
            <person name="Goodwin L."/>
            <person name="Han C."/>
            <person name="Pitluck S."/>
            <person name="Liolios K."/>
            <person name="Ivanova N."/>
            <person name="Mavromatis K."/>
            <person name="Ovchinnikova G."/>
            <person name="Chertkov O."/>
            <person name="Pati A."/>
            <person name="Chen A."/>
            <person name="Palaniappan K."/>
            <person name="Land M."/>
            <person name="Hauser L."/>
            <person name="Chang Y.J."/>
            <person name="Jeffries C.D."/>
            <person name="Saunders E."/>
            <person name="Brettin T."/>
            <person name="Detter J.C."/>
            <person name="Chain P."/>
            <person name="Eichinger K."/>
            <person name="Huber H."/>
            <person name="Spring S."/>
            <person name="Rohde M."/>
            <person name="Goker M."/>
            <person name="Wirth R."/>
            <person name="Woyke T."/>
            <person name="Bristow J."/>
            <person name="Eisen J.A."/>
            <person name="Markowitz V."/>
            <person name="Hugenholtz P."/>
            <person name="Kyrpides N.C."/>
            <person name="Klenk H.P."/>
        </authorList>
    </citation>
    <scope>NUCLEOTIDE SEQUENCE [LARGE SCALE GENOMIC DNA]</scope>
    <source>
        <strain evidence="3">DSM 5631 / JCM 9629 / NBRC 100127 / Av18</strain>
    </source>
</reference>
<accession>D2REU3</accession>
<feature type="transmembrane region" description="Helical" evidence="1">
    <location>
        <begin position="7"/>
        <end position="26"/>
    </location>
</feature>
<dbReference type="InterPro" id="IPR037997">
    <property type="entry name" value="Dgk1-like"/>
</dbReference>
<feature type="transmembrane region" description="Helical" evidence="1">
    <location>
        <begin position="32"/>
        <end position="50"/>
    </location>
</feature>
<keyword evidence="1" id="KW-0472">Membrane</keyword>
<organism evidence="2 3">
    <name type="scientific">Archaeoglobus profundus (strain DSM 5631 / JCM 9629 / NBRC 100127 / Av18)</name>
    <dbReference type="NCBI Taxonomy" id="572546"/>
    <lineage>
        <taxon>Archaea</taxon>
        <taxon>Methanobacteriati</taxon>
        <taxon>Methanobacteriota</taxon>
        <taxon>Archaeoglobi</taxon>
        <taxon>Archaeoglobales</taxon>
        <taxon>Archaeoglobaceae</taxon>
        <taxon>Archaeoglobus</taxon>
    </lineage>
</organism>
<dbReference type="HOGENOM" id="CLU_031477_4_1_2"/>
<dbReference type="PaxDb" id="572546-Arcpr_1591"/>
<keyword evidence="2" id="KW-0808">Transferase</keyword>
<dbReference type="PANTHER" id="PTHR31303:SF1">
    <property type="entry name" value="CTP-DEPENDENT DIACYLGLYCEROL KINASE 1"/>
    <property type="match status" value="1"/>
</dbReference>
<feature type="transmembrane region" description="Helical" evidence="1">
    <location>
        <begin position="109"/>
        <end position="129"/>
    </location>
</feature>
<dbReference type="PANTHER" id="PTHR31303">
    <property type="entry name" value="CTP-DEPENDENT DIACYLGLYCEROL KINASE 1"/>
    <property type="match status" value="1"/>
</dbReference>
<keyword evidence="3" id="KW-1185">Reference proteome</keyword>
<name>D2REU3_ARCPA</name>
<dbReference type="KEGG" id="apo:Arcpr_1591"/>
<dbReference type="eggNOG" id="arCOG01880">
    <property type="taxonomic scope" value="Archaea"/>
</dbReference>
<keyword evidence="2" id="KW-0548">Nucleotidyltransferase</keyword>
<dbReference type="AlphaFoldDB" id="D2REU3"/>
<keyword evidence="1" id="KW-0812">Transmembrane</keyword>
<dbReference type="OrthoDB" id="107330at2157"/>
<evidence type="ECO:0000256" key="1">
    <source>
        <dbReference type="SAM" id="Phobius"/>
    </source>
</evidence>
<proteinExistence type="predicted"/>
<keyword evidence="1" id="KW-1133">Transmembrane helix</keyword>
<feature type="transmembrane region" description="Helical" evidence="1">
    <location>
        <begin position="86"/>
        <end position="103"/>
    </location>
</feature>
<gene>
    <name evidence="2" type="ordered locus">Arcpr_1591</name>
</gene>
<feature type="transmembrane region" description="Helical" evidence="1">
    <location>
        <begin position="141"/>
        <end position="169"/>
    </location>
</feature>
<dbReference type="EMBL" id="CP001857">
    <property type="protein sequence ID" value="ADB58637.1"/>
    <property type="molecule type" value="Genomic_DNA"/>
</dbReference>
<sequence>MYPKTELKRKLIHLIGLVIPSIYIYLGRDFTISFLIVVLSIFIALEPIRLDKKLRDDLKQTLSYIRLEDVEKIVDEIARGHEKKRIGAHIFFVIASLLVIWFFPEVAVGVITVAVISDALASLVGKAFGRVKIKNKSLEGFLAYTISAYLILTYFGIPYALLGALIGALTELFNIPPDDNFSCQITMAVALYLVNWLSF</sequence>
<evidence type="ECO:0000313" key="2">
    <source>
        <dbReference type="EMBL" id="ADB58637.1"/>
    </source>
</evidence>
<dbReference type="Proteomes" id="UP000001901">
    <property type="component" value="Chromosome"/>
</dbReference>
<protein>
    <submittedName>
        <fullName evidence="2">Phosphatidate cytidylyltransferase</fullName>
    </submittedName>
</protein>
<evidence type="ECO:0000313" key="3">
    <source>
        <dbReference type="Proteomes" id="UP000001901"/>
    </source>
</evidence>
<dbReference type="RefSeq" id="WP_012940973.1">
    <property type="nucleotide sequence ID" value="NC_013741.1"/>
</dbReference>
<dbReference type="GeneID" id="8740282"/>